<sequence length="410" mass="43494">MRQRNSACRRTAAIVLGACLAAAPAGSAGAREPVSVESLRIRLAEVGARLDELYADADAAILAYEEQRELLEEAADAYEEAREQADVAADLHGEARSGGVRYAVLAYQGVDLGPAQAWADGGALQEVLARDGYLRLLDGRKLDRLDRANAAGLVGETLRRRARATREARGAAALDAAEARNTALDAVDAQESELRSLLEEQTGLDTALAAAREGDAEPGAEHERALLRARSAVGNADHGAPWDSAEPSGTDPGDDSGDGSEDAAGPSDAACTGGPFDRHPNGGIPASALCPLPQPGEALRADAAAAFIELDGAYRERFGRPMCVTDSYRPFDEQVRLFREKPPGTAARPGTSAHGLGLAVDLCGGVHEHGSREHAWMLDTAPSYGWTNPDWARNGFEPWHWEYLDARSSR</sequence>
<dbReference type="RefSeq" id="WP_243742490.1">
    <property type="nucleotide sequence ID" value="NZ_SNYN01000006.1"/>
</dbReference>
<evidence type="ECO:0000256" key="2">
    <source>
        <dbReference type="SAM" id="MobiDB-lite"/>
    </source>
</evidence>
<keyword evidence="1" id="KW-0175">Coiled coil</keyword>
<feature type="domain" description="D-alanyl-D-alanine carboxypeptidase-like core" evidence="4">
    <location>
        <begin position="298"/>
        <end position="404"/>
    </location>
</feature>
<evidence type="ECO:0000256" key="1">
    <source>
        <dbReference type="SAM" id="Coils"/>
    </source>
</evidence>
<dbReference type="Proteomes" id="UP000295281">
    <property type="component" value="Unassembled WGS sequence"/>
</dbReference>
<dbReference type="CDD" id="cd14814">
    <property type="entry name" value="Peptidase_M15"/>
    <property type="match status" value="1"/>
</dbReference>
<evidence type="ECO:0000256" key="3">
    <source>
        <dbReference type="SAM" id="SignalP"/>
    </source>
</evidence>
<feature type="coiled-coil region" evidence="1">
    <location>
        <begin position="54"/>
        <end position="91"/>
    </location>
</feature>
<dbReference type="Gene3D" id="3.30.1380.10">
    <property type="match status" value="1"/>
</dbReference>
<dbReference type="InterPro" id="IPR009045">
    <property type="entry name" value="Zn_M74/Hedgehog-like"/>
</dbReference>
<reference evidence="5 6" key="1">
    <citation type="submission" date="2019-03" db="EMBL/GenBank/DDBJ databases">
        <title>Genomic Encyclopedia of Type Strains, Phase IV (KMG-IV): sequencing the most valuable type-strain genomes for metagenomic binning, comparative biology and taxonomic classification.</title>
        <authorList>
            <person name="Goeker M."/>
        </authorList>
    </citation>
    <scope>NUCLEOTIDE SEQUENCE [LARGE SCALE GENOMIC DNA]</scope>
    <source>
        <strain evidence="5 6">DSM 46770</strain>
    </source>
</reference>
<dbReference type="EMBL" id="SNYN01000006">
    <property type="protein sequence ID" value="TDQ52413.1"/>
    <property type="molecule type" value="Genomic_DNA"/>
</dbReference>
<feature type="signal peptide" evidence="3">
    <location>
        <begin position="1"/>
        <end position="30"/>
    </location>
</feature>
<keyword evidence="5" id="KW-0645">Protease</keyword>
<keyword evidence="6" id="KW-1185">Reference proteome</keyword>
<comment type="caution">
    <text evidence="5">The sequence shown here is derived from an EMBL/GenBank/DDBJ whole genome shotgun (WGS) entry which is preliminary data.</text>
</comment>
<evidence type="ECO:0000259" key="4">
    <source>
        <dbReference type="Pfam" id="PF02557"/>
    </source>
</evidence>
<evidence type="ECO:0000313" key="5">
    <source>
        <dbReference type="EMBL" id="TDQ52413.1"/>
    </source>
</evidence>
<accession>A0A4R6UYH4</accession>
<feature type="compositionally biased region" description="Acidic residues" evidence="2">
    <location>
        <begin position="252"/>
        <end position="261"/>
    </location>
</feature>
<dbReference type="SUPFAM" id="SSF55166">
    <property type="entry name" value="Hedgehog/DD-peptidase"/>
    <property type="match status" value="1"/>
</dbReference>
<dbReference type="GO" id="GO:0004180">
    <property type="term" value="F:carboxypeptidase activity"/>
    <property type="evidence" value="ECO:0007669"/>
    <property type="project" value="UniProtKB-KW"/>
</dbReference>
<dbReference type="GO" id="GO:0006508">
    <property type="term" value="P:proteolysis"/>
    <property type="evidence" value="ECO:0007669"/>
    <property type="project" value="InterPro"/>
</dbReference>
<gene>
    <name evidence="5" type="ORF">EV190_10651</name>
</gene>
<organism evidence="5 6">
    <name type="scientific">Actinorugispora endophytica</name>
    <dbReference type="NCBI Taxonomy" id="1605990"/>
    <lineage>
        <taxon>Bacteria</taxon>
        <taxon>Bacillati</taxon>
        <taxon>Actinomycetota</taxon>
        <taxon>Actinomycetes</taxon>
        <taxon>Streptosporangiales</taxon>
        <taxon>Nocardiopsidaceae</taxon>
        <taxon>Actinorugispora</taxon>
    </lineage>
</organism>
<feature type="chain" id="PRO_5020208276" evidence="3">
    <location>
        <begin position="31"/>
        <end position="410"/>
    </location>
</feature>
<protein>
    <submittedName>
        <fullName evidence="5">D-alanyl-D-alanine carboxypeptidase-like protein</fullName>
    </submittedName>
</protein>
<evidence type="ECO:0000313" key="6">
    <source>
        <dbReference type="Proteomes" id="UP000295281"/>
    </source>
</evidence>
<keyword evidence="5" id="KW-0378">Hydrolase</keyword>
<proteinExistence type="predicted"/>
<dbReference type="Pfam" id="PF02557">
    <property type="entry name" value="VanY"/>
    <property type="match status" value="1"/>
</dbReference>
<keyword evidence="3" id="KW-0732">Signal</keyword>
<dbReference type="InterPro" id="IPR003709">
    <property type="entry name" value="VanY-like_core_dom"/>
</dbReference>
<name>A0A4R6UYH4_9ACTN</name>
<feature type="region of interest" description="Disordered" evidence="2">
    <location>
        <begin position="234"/>
        <end position="279"/>
    </location>
</feature>
<dbReference type="AlphaFoldDB" id="A0A4R6UYH4"/>
<keyword evidence="5" id="KW-0121">Carboxypeptidase</keyword>